<comment type="subunit">
    <text evidence="6">Forms polymers.</text>
</comment>
<comment type="subcellular location">
    <subcellularLocation>
        <location evidence="6">Cytoplasm</location>
    </subcellularLocation>
    <text evidence="6">Membrane-associated.</text>
</comment>
<evidence type="ECO:0000256" key="5">
    <source>
        <dbReference type="ARBA" id="ARBA00023458"/>
    </source>
</evidence>
<dbReference type="GO" id="GO:0005737">
    <property type="term" value="C:cytoplasm"/>
    <property type="evidence" value="ECO:0007669"/>
    <property type="project" value="UniProtKB-SubCell"/>
</dbReference>
<comment type="caution">
    <text evidence="7">The sequence shown here is derived from an EMBL/GenBank/DDBJ whole genome shotgun (WGS) entry which is preliminary data.</text>
</comment>
<dbReference type="InterPro" id="IPR004753">
    <property type="entry name" value="MreB"/>
</dbReference>
<keyword evidence="3 6" id="KW-0067">ATP-binding</keyword>
<protein>
    <recommendedName>
        <fullName evidence="6">Cell shape-determining protein MreB</fullName>
    </recommendedName>
</protein>
<reference evidence="7 8" key="1">
    <citation type="journal article" date="2016" name="Nat. Commun.">
        <title>Thousands of microbial genomes shed light on interconnected biogeochemical processes in an aquifer system.</title>
        <authorList>
            <person name="Anantharaman K."/>
            <person name="Brown C.T."/>
            <person name="Hug L.A."/>
            <person name="Sharon I."/>
            <person name="Castelle C.J."/>
            <person name="Probst A.J."/>
            <person name="Thomas B.C."/>
            <person name="Singh A."/>
            <person name="Wilkins M.J."/>
            <person name="Karaoz U."/>
            <person name="Brodie E.L."/>
            <person name="Williams K.H."/>
            <person name="Hubbard S.S."/>
            <person name="Banfield J.F."/>
        </authorList>
    </citation>
    <scope>NUCLEOTIDE SEQUENCE [LARGE SCALE GENOMIC DNA]</scope>
</reference>
<comment type="caution">
    <text evidence="6">Lacks conserved residue(s) required for the propagation of feature annotation.</text>
</comment>
<dbReference type="STRING" id="1798682.A3C15_00955"/>
<evidence type="ECO:0000256" key="2">
    <source>
        <dbReference type="ARBA" id="ARBA00022741"/>
    </source>
</evidence>
<gene>
    <name evidence="6" type="primary">mreB</name>
    <name evidence="7" type="ORF">A3C15_00955</name>
</gene>
<dbReference type="PANTHER" id="PTHR42749">
    <property type="entry name" value="CELL SHAPE-DETERMINING PROTEIN MREB"/>
    <property type="match status" value="1"/>
</dbReference>
<evidence type="ECO:0000256" key="1">
    <source>
        <dbReference type="ARBA" id="ARBA00022490"/>
    </source>
</evidence>
<comment type="similarity">
    <text evidence="5 6">Belongs to the FtsA/MreB family.</text>
</comment>
<dbReference type="EMBL" id="MFQD01000017">
    <property type="protein sequence ID" value="OGH68059.1"/>
    <property type="molecule type" value="Genomic_DNA"/>
</dbReference>
<feature type="binding site" evidence="6">
    <location>
        <begin position="213"/>
        <end position="216"/>
    </location>
    <ligand>
        <name>ATP</name>
        <dbReference type="ChEBI" id="CHEBI:30616"/>
    </ligand>
</feature>
<evidence type="ECO:0000256" key="6">
    <source>
        <dbReference type="HAMAP-Rule" id="MF_02207"/>
    </source>
</evidence>
<dbReference type="PRINTS" id="PR01652">
    <property type="entry name" value="SHAPEPROTEIN"/>
</dbReference>
<keyword evidence="4 6" id="KW-0133">Cell shape</keyword>
<dbReference type="SUPFAM" id="SSF53067">
    <property type="entry name" value="Actin-like ATPase domain"/>
    <property type="match status" value="2"/>
</dbReference>
<dbReference type="InterPro" id="IPR043129">
    <property type="entry name" value="ATPase_NBD"/>
</dbReference>
<dbReference type="Pfam" id="PF06723">
    <property type="entry name" value="MreB_Mbl"/>
    <property type="match status" value="1"/>
</dbReference>
<dbReference type="PANTHER" id="PTHR42749:SF1">
    <property type="entry name" value="CELL SHAPE-DETERMINING PROTEIN MREB"/>
    <property type="match status" value="1"/>
</dbReference>
<name>A0A1F6M8W0_9BACT</name>
<evidence type="ECO:0000256" key="4">
    <source>
        <dbReference type="ARBA" id="ARBA00022960"/>
    </source>
</evidence>
<keyword evidence="2 6" id="KW-0547">Nucleotide-binding</keyword>
<dbReference type="Proteomes" id="UP000176532">
    <property type="component" value="Unassembled WGS sequence"/>
</dbReference>
<dbReference type="InterPro" id="IPR056546">
    <property type="entry name" value="MreB_MamK-like"/>
</dbReference>
<dbReference type="Gene3D" id="3.30.420.40">
    <property type="match status" value="3"/>
</dbReference>
<dbReference type="GO" id="GO:0005524">
    <property type="term" value="F:ATP binding"/>
    <property type="evidence" value="ECO:0007669"/>
    <property type="project" value="UniProtKB-KW"/>
</dbReference>
<keyword evidence="1 6" id="KW-0963">Cytoplasm</keyword>
<evidence type="ECO:0000313" key="8">
    <source>
        <dbReference type="Proteomes" id="UP000176532"/>
    </source>
</evidence>
<evidence type="ECO:0000256" key="3">
    <source>
        <dbReference type="ARBA" id="ARBA00022840"/>
    </source>
</evidence>
<dbReference type="HAMAP" id="MF_02207">
    <property type="entry name" value="MreB"/>
    <property type="match status" value="1"/>
</dbReference>
<dbReference type="GO" id="GO:0000902">
    <property type="term" value="P:cell morphogenesis"/>
    <property type="evidence" value="ECO:0007669"/>
    <property type="project" value="InterPro"/>
</dbReference>
<dbReference type="GO" id="GO:0008360">
    <property type="term" value="P:regulation of cell shape"/>
    <property type="evidence" value="ECO:0007669"/>
    <property type="project" value="UniProtKB-UniRule"/>
</dbReference>
<proteinExistence type="inferred from homology"/>
<evidence type="ECO:0000313" key="7">
    <source>
        <dbReference type="EMBL" id="OGH68059.1"/>
    </source>
</evidence>
<dbReference type="CDD" id="cd10225">
    <property type="entry name" value="ASKHA_NBD_MreB-like"/>
    <property type="match status" value="1"/>
</dbReference>
<dbReference type="AlphaFoldDB" id="A0A1F6M8W0"/>
<accession>A0A1F6M8W0</accession>
<sequence length="351" mass="38071">MFKNIFKRFSKDVGLDLGSSHTRVYVKDKGIVVDEPSVVAINVKTDQIMAVGHTARDMMGKTPAHISTSRPLLRGIISDYEVAEKMIKYFIDKVHEDGVNLVPRPRIVVGAPLEITEVERKAIEDAAYAAGASEVHVIEAPMAAAFGVRLPVEDAIGTLIVSVGGGITEIAVISLSGVVTWRSLPIAGEEMDHNIVQYCREVFNLLIGERQAEELKIRLGSADPFEAEEHMAIRGRDLMTGLPREVVVSDSQVREAIQRSVKSIIDAVKATLEVTPPELVADIHERGIVLVGGGAQLRGLDKALSRAAEIPVRVADDPTTAVVRGTGLLLEHEAVLREVELPSARHQEKVG</sequence>
<organism evidence="7 8">
    <name type="scientific">Candidatus Magasanikbacteria bacterium RIFCSPHIGHO2_02_FULL_50_9b</name>
    <dbReference type="NCBI Taxonomy" id="1798682"/>
    <lineage>
        <taxon>Bacteria</taxon>
        <taxon>Candidatus Magasanikiibacteriota</taxon>
    </lineage>
</organism>
<comment type="function">
    <text evidence="6">Forms membrane-associated dynamic filaments that are essential for cell shape determination. Acts by regulating cell wall synthesis and cell elongation, and thus cell shape. A feedback loop between cell geometry and MreB localization may maintain elongated cell shape by targeting cell wall growth to regions of negative cell wall curvature.</text>
</comment>
<dbReference type="NCBIfam" id="NF010539">
    <property type="entry name" value="PRK13927.1"/>
    <property type="match status" value="1"/>
</dbReference>
<dbReference type="NCBIfam" id="TIGR00904">
    <property type="entry name" value="mreB"/>
    <property type="match status" value="1"/>
</dbReference>